<feature type="compositionally biased region" description="Low complexity" evidence="1">
    <location>
        <begin position="1090"/>
        <end position="1107"/>
    </location>
</feature>
<dbReference type="AlphaFoldDB" id="A0A1H8HUM5"/>
<dbReference type="Pfam" id="PF18763">
    <property type="entry name" value="ddrB-ParB"/>
    <property type="match status" value="1"/>
</dbReference>
<evidence type="ECO:0000256" key="1">
    <source>
        <dbReference type="SAM" id="MobiDB-lite"/>
    </source>
</evidence>
<dbReference type="EMBL" id="FOCM01000005">
    <property type="protein sequence ID" value="SEN60040.1"/>
    <property type="molecule type" value="Genomic_DNA"/>
</dbReference>
<feature type="compositionally biased region" description="Polar residues" evidence="1">
    <location>
        <begin position="1108"/>
        <end position="1131"/>
    </location>
</feature>
<feature type="region of interest" description="Disordered" evidence="1">
    <location>
        <begin position="1053"/>
        <end position="1145"/>
    </location>
</feature>
<evidence type="ECO:0000259" key="2">
    <source>
        <dbReference type="Pfam" id="PF18763"/>
    </source>
</evidence>
<dbReference type="InterPro" id="IPR041398">
    <property type="entry name" value="DdrB_dom"/>
</dbReference>
<gene>
    <name evidence="3" type="ORF">SAMN04488011_10515</name>
</gene>
<feature type="region of interest" description="Disordered" evidence="1">
    <location>
        <begin position="463"/>
        <end position="507"/>
    </location>
</feature>
<dbReference type="Gene3D" id="1.10.530.10">
    <property type="match status" value="1"/>
</dbReference>
<accession>A0A1H8HUM5</accession>
<keyword evidence="4" id="KW-1185">Reference proteome</keyword>
<proteinExistence type="predicted"/>
<feature type="compositionally biased region" description="Basic and acidic residues" evidence="1">
    <location>
        <begin position="466"/>
        <end position="476"/>
    </location>
</feature>
<organism evidence="3 4">
    <name type="scientific">Palleronia pelagia</name>
    <dbReference type="NCBI Taxonomy" id="387096"/>
    <lineage>
        <taxon>Bacteria</taxon>
        <taxon>Pseudomonadati</taxon>
        <taxon>Pseudomonadota</taxon>
        <taxon>Alphaproteobacteria</taxon>
        <taxon>Rhodobacterales</taxon>
        <taxon>Roseobacteraceae</taxon>
        <taxon>Palleronia</taxon>
    </lineage>
</organism>
<feature type="region of interest" description="Disordered" evidence="1">
    <location>
        <begin position="398"/>
        <end position="420"/>
    </location>
</feature>
<sequence>MSFMLRNAEAASQLDPLTRLPSDFGETFNAGVTAARIEMDSFNRRNVDRQRAIAEISDRLGSAYGDGPGFTVGSFDRIVDAQVGYATDRVAALRENDADGRYDDLPATPEEFEKRVTALRQAEYEAQQDILDNGSAAAGILGGLWAGVTDESTLASLPFGVAAGTRIGVAAGVEAGVSVATEAATLPRQFAVADELDLPMGVGDVALSLGTAGILGGALGGGVAAAQRYFDVRRTRQETTGTRRPPEADQVTFGDAVDTSEEAMNEGREVDIDPIYPPGQVIPEKIRNGIFAGESGGDYDALFSFQNRPGGRFADVKLTEMTVDEAIAFSAPRGRYGQWVKSRIGRVATPMGAYQIVGTTLRAAKKGLGLRGDEVMTKALQDRLGWWIWRQQGTEAWEGYRGPRDTPVRPSGGAAPDAGSADYITYGDRRGYTQRGQITAGDDLRIDVDYEVVDARSLVRASGDLQPRDRSRRSSDEQVAEMAARLDPARLMPSPEADRGAPIVGPDNVIESGNGRVMAIQRAFERNPNRADAYRQQIEAAGFTIPDGVDQPVLIARRSSDLSAEARKQFVRAANSSAVARMSATERAAADARAIDADTVALFDPSRSLAAAENQPFVRRALDSMPQAERSGLVDASGALNDEGQRRIRQALFARAFDAPDILSRYAETGAGDLLSLMEALEQSAPGWAALRGAVSDGRLRPEFDVTAHVMDAMRIIAEARVVAKAGGRPADILAEMLADEDLFDGAVAPLTAALARRFYKGGRAARADQVTDLLTRYAAEARRIGTTDAALFSDTPGPLDVLKAIDSEAFGELDTIGAAPAARSQPIAAAADPADVAFPDGAMSEEAAAADAALEQGFTRPLSRQATDPVTELRQMKDDQPADSLDELYLLAPGAKTQLDELGDRIAADAGATFTAAALKDMDTAAAKIERKRYRSVRELTDIVRGGFLVNTAEQADQVVESLKGSGRIIDEGWSRTPEGYADRKVLLQTESGLIAEIQIWSPELLKAKKATGHKLYTRARSSSDPDEIEELTQQMRTLYAEALSREDPSIAKLFGTSNDPNAPANLSTSAASDGSTDAVLETSSASTASQVPSGSRSASASPRAAENSTAGRPSQSTNVRSDMGDTSTPDIGDDGAPGNTGGLELAEDFADLEITLDDGSRMSVREALDDLEADDALQRAIDGCPIEGTADG</sequence>
<feature type="domain" description="DdrB-like" evidence="2">
    <location>
        <begin position="443"/>
        <end position="558"/>
    </location>
</feature>
<evidence type="ECO:0000313" key="3">
    <source>
        <dbReference type="EMBL" id="SEN60040.1"/>
    </source>
</evidence>
<feature type="compositionally biased region" description="Low complexity" evidence="1">
    <location>
        <begin position="1069"/>
        <end position="1080"/>
    </location>
</feature>
<evidence type="ECO:0000313" key="4">
    <source>
        <dbReference type="Proteomes" id="UP000199372"/>
    </source>
</evidence>
<feature type="compositionally biased region" description="Low complexity" evidence="1">
    <location>
        <begin position="410"/>
        <end position="420"/>
    </location>
</feature>
<feature type="compositionally biased region" description="Polar residues" evidence="1">
    <location>
        <begin position="1057"/>
        <end position="1068"/>
    </location>
</feature>
<name>A0A1H8HUM5_9RHOB</name>
<reference evidence="4" key="1">
    <citation type="submission" date="2016-10" db="EMBL/GenBank/DDBJ databases">
        <authorList>
            <person name="Varghese N."/>
            <person name="Submissions S."/>
        </authorList>
    </citation>
    <scope>NUCLEOTIDE SEQUENCE [LARGE SCALE GENOMIC DNA]</scope>
    <source>
        <strain evidence="4">DSM 26893</strain>
    </source>
</reference>
<protein>
    <recommendedName>
        <fullName evidence="2">DdrB-like domain-containing protein</fullName>
    </recommendedName>
</protein>
<dbReference type="Proteomes" id="UP000199372">
    <property type="component" value="Unassembled WGS sequence"/>
</dbReference>